<keyword evidence="3" id="KW-1185">Reference proteome</keyword>
<reference evidence="2" key="1">
    <citation type="submission" date="2022-03" db="EMBL/GenBank/DDBJ databases">
        <authorList>
            <person name="Alioto T."/>
            <person name="Alioto T."/>
            <person name="Gomez Garrido J."/>
        </authorList>
    </citation>
    <scope>NUCLEOTIDE SEQUENCE</scope>
</reference>
<sequence>MKTSGKKQTRNNSAVASIFSQAGKSSERILVEDPEEEASDASLSCSDDTAHILHQMRVDKSYPAEAIALGTQALKADIQAIGVRTAELEALVEQAVQALNNVDDT</sequence>
<evidence type="ECO:0000313" key="2">
    <source>
        <dbReference type="EMBL" id="CAH2321697.1"/>
    </source>
</evidence>
<feature type="compositionally biased region" description="Polar residues" evidence="1">
    <location>
        <begin position="10"/>
        <end position="24"/>
    </location>
</feature>
<dbReference type="Proteomes" id="UP001295444">
    <property type="component" value="Chromosome 11"/>
</dbReference>
<feature type="region of interest" description="Disordered" evidence="1">
    <location>
        <begin position="1"/>
        <end position="44"/>
    </location>
</feature>
<organism evidence="2 3">
    <name type="scientific">Pelobates cultripes</name>
    <name type="common">Western spadefoot toad</name>
    <dbReference type="NCBI Taxonomy" id="61616"/>
    <lineage>
        <taxon>Eukaryota</taxon>
        <taxon>Metazoa</taxon>
        <taxon>Chordata</taxon>
        <taxon>Craniata</taxon>
        <taxon>Vertebrata</taxon>
        <taxon>Euteleostomi</taxon>
        <taxon>Amphibia</taxon>
        <taxon>Batrachia</taxon>
        <taxon>Anura</taxon>
        <taxon>Pelobatoidea</taxon>
        <taxon>Pelobatidae</taxon>
        <taxon>Pelobates</taxon>
    </lineage>
</organism>
<accession>A0AAD1TEP7</accession>
<dbReference type="AlphaFoldDB" id="A0AAD1TEP7"/>
<evidence type="ECO:0000313" key="3">
    <source>
        <dbReference type="Proteomes" id="UP001295444"/>
    </source>
</evidence>
<proteinExistence type="predicted"/>
<protein>
    <submittedName>
        <fullName evidence="2">Uncharacterized protein</fullName>
    </submittedName>
</protein>
<gene>
    <name evidence="2" type="ORF">PECUL_23A007073</name>
</gene>
<dbReference type="EMBL" id="OW240922">
    <property type="protein sequence ID" value="CAH2321697.1"/>
    <property type="molecule type" value="Genomic_DNA"/>
</dbReference>
<name>A0AAD1TEP7_PELCU</name>
<evidence type="ECO:0000256" key="1">
    <source>
        <dbReference type="SAM" id="MobiDB-lite"/>
    </source>
</evidence>